<gene>
    <name evidence="1" type="ORF">C6P37_03255</name>
</gene>
<sequence>MTIGFFILLRHVFSGLGWVFAASGGDGAVAGPRMMHSRFKFSFFLAASFSFVHDPAFLIRHQPEKGLPAARMLATKILSS</sequence>
<dbReference type="AlphaFoldDB" id="A0A3E0K7D9"/>
<evidence type="ECO:0000313" key="2">
    <source>
        <dbReference type="Proteomes" id="UP000257014"/>
    </source>
</evidence>
<dbReference type="EMBL" id="QEWE01000010">
    <property type="protein sequence ID" value="REJ30476.1"/>
    <property type="molecule type" value="Genomic_DNA"/>
</dbReference>
<reference evidence="1 2" key="1">
    <citation type="submission" date="2018-03" db="EMBL/GenBank/DDBJ databases">
        <authorList>
            <person name="Keele B.F."/>
        </authorList>
    </citation>
    <scope>NUCLEOTIDE SEQUENCE [LARGE SCALE GENOMIC DNA]</scope>
    <source>
        <strain evidence="1">ZCTH4_d</strain>
    </source>
</reference>
<protein>
    <submittedName>
        <fullName evidence="1">Uncharacterized protein</fullName>
    </submittedName>
</protein>
<accession>A0A3E0K7D9</accession>
<comment type="caution">
    <text evidence="1">The sequence shown here is derived from an EMBL/GenBank/DDBJ whole genome shotgun (WGS) entry which is preliminary data.</text>
</comment>
<dbReference type="Proteomes" id="UP000257014">
    <property type="component" value="Unassembled WGS sequence"/>
</dbReference>
<evidence type="ECO:0000313" key="1">
    <source>
        <dbReference type="EMBL" id="REJ30476.1"/>
    </source>
</evidence>
<proteinExistence type="predicted"/>
<organism evidence="1 2">
    <name type="scientific">Caldibacillus debilis</name>
    <dbReference type="NCBI Taxonomy" id="301148"/>
    <lineage>
        <taxon>Bacteria</taxon>
        <taxon>Bacillati</taxon>
        <taxon>Bacillota</taxon>
        <taxon>Bacilli</taxon>
        <taxon>Bacillales</taxon>
        <taxon>Bacillaceae</taxon>
        <taxon>Caldibacillus</taxon>
    </lineage>
</organism>
<name>A0A3E0K7D9_9BACI</name>